<evidence type="ECO:0000256" key="2">
    <source>
        <dbReference type="RuleBase" id="RU000501"/>
    </source>
</evidence>
<dbReference type="PANTHER" id="PTHR10683">
    <property type="entry name" value="TRANSALDOLASE"/>
    <property type="match status" value="1"/>
</dbReference>
<feature type="region of interest" description="Disordered" evidence="3">
    <location>
        <begin position="1"/>
        <end position="66"/>
    </location>
</feature>
<dbReference type="EC" id="2.2.1.2" evidence="2"/>
<dbReference type="PROSITE" id="PS00958">
    <property type="entry name" value="TRANSALDOLASE_2"/>
    <property type="match status" value="1"/>
</dbReference>
<dbReference type="InterPro" id="IPR001585">
    <property type="entry name" value="TAL/FSA"/>
</dbReference>
<dbReference type="AlphaFoldDB" id="A0A5C3KZS4"/>
<dbReference type="GO" id="GO:0006098">
    <property type="term" value="P:pentose-phosphate shunt"/>
    <property type="evidence" value="ECO:0007669"/>
    <property type="project" value="UniProtKB-UniPathway"/>
</dbReference>
<proteinExistence type="predicted"/>
<dbReference type="GO" id="GO:0005975">
    <property type="term" value="P:carbohydrate metabolic process"/>
    <property type="evidence" value="ECO:0007669"/>
    <property type="project" value="InterPro"/>
</dbReference>
<comment type="function">
    <text evidence="2">Catalyzes the rate-limiting step of the non-oxidative phase in the pentose phosphate pathway. Catalyzes the reversible conversion of sedheptulose-7-phosphate and D-glyceraldehyde 3-phosphate into erythrose-4-phosphate and beta-D-fructose 6-phosphate.</text>
</comment>
<feature type="compositionally biased region" description="Polar residues" evidence="3">
    <location>
        <begin position="41"/>
        <end position="55"/>
    </location>
</feature>
<dbReference type="PANTHER" id="PTHR10683:SF18">
    <property type="entry name" value="TRANSALDOLASE"/>
    <property type="match status" value="1"/>
</dbReference>
<dbReference type="InterPro" id="IPR018225">
    <property type="entry name" value="Transaldolase_AS"/>
</dbReference>
<dbReference type="InterPro" id="IPR013785">
    <property type="entry name" value="Aldolase_TIM"/>
</dbReference>
<evidence type="ECO:0000256" key="3">
    <source>
        <dbReference type="SAM" id="MobiDB-lite"/>
    </source>
</evidence>
<keyword evidence="5" id="KW-1185">Reference proteome</keyword>
<evidence type="ECO:0000313" key="5">
    <source>
        <dbReference type="Proteomes" id="UP000307440"/>
    </source>
</evidence>
<reference evidence="4 5" key="1">
    <citation type="journal article" date="2019" name="Nat. Ecol. Evol.">
        <title>Megaphylogeny resolves global patterns of mushroom evolution.</title>
        <authorList>
            <person name="Varga T."/>
            <person name="Krizsan K."/>
            <person name="Foldi C."/>
            <person name="Dima B."/>
            <person name="Sanchez-Garcia M."/>
            <person name="Sanchez-Ramirez S."/>
            <person name="Szollosi G.J."/>
            <person name="Szarkandi J.G."/>
            <person name="Papp V."/>
            <person name="Albert L."/>
            <person name="Andreopoulos W."/>
            <person name="Angelini C."/>
            <person name="Antonin V."/>
            <person name="Barry K.W."/>
            <person name="Bougher N.L."/>
            <person name="Buchanan P."/>
            <person name="Buyck B."/>
            <person name="Bense V."/>
            <person name="Catcheside P."/>
            <person name="Chovatia M."/>
            <person name="Cooper J."/>
            <person name="Damon W."/>
            <person name="Desjardin D."/>
            <person name="Finy P."/>
            <person name="Geml J."/>
            <person name="Haridas S."/>
            <person name="Hughes K."/>
            <person name="Justo A."/>
            <person name="Karasinski D."/>
            <person name="Kautmanova I."/>
            <person name="Kiss B."/>
            <person name="Kocsube S."/>
            <person name="Kotiranta H."/>
            <person name="LaButti K.M."/>
            <person name="Lechner B.E."/>
            <person name="Liimatainen K."/>
            <person name="Lipzen A."/>
            <person name="Lukacs Z."/>
            <person name="Mihaltcheva S."/>
            <person name="Morgado L.N."/>
            <person name="Niskanen T."/>
            <person name="Noordeloos M.E."/>
            <person name="Ohm R.A."/>
            <person name="Ortiz-Santana B."/>
            <person name="Ovrebo C."/>
            <person name="Racz N."/>
            <person name="Riley R."/>
            <person name="Savchenko A."/>
            <person name="Shiryaev A."/>
            <person name="Soop K."/>
            <person name="Spirin V."/>
            <person name="Szebenyi C."/>
            <person name="Tomsovsky M."/>
            <person name="Tulloss R.E."/>
            <person name="Uehling J."/>
            <person name="Grigoriev I.V."/>
            <person name="Vagvolgyi C."/>
            <person name="Papp T."/>
            <person name="Martin F.M."/>
            <person name="Miettinen O."/>
            <person name="Hibbett D.S."/>
            <person name="Nagy L.G."/>
        </authorList>
    </citation>
    <scope>NUCLEOTIDE SEQUENCE [LARGE SCALE GENOMIC DNA]</scope>
    <source>
        <strain evidence="4 5">CBS 121175</strain>
    </source>
</reference>
<keyword evidence="1" id="KW-0704">Schiff base</keyword>
<dbReference type="GO" id="GO:0004801">
    <property type="term" value="F:transaldolase activity"/>
    <property type="evidence" value="ECO:0007669"/>
    <property type="project" value="UniProtKB-EC"/>
</dbReference>
<dbReference type="Gene3D" id="3.20.20.70">
    <property type="entry name" value="Aldolase class I"/>
    <property type="match status" value="1"/>
</dbReference>
<dbReference type="STRING" id="230819.A0A5C3KZS4"/>
<dbReference type="UniPathway" id="UPA00115">
    <property type="reaction ID" value="UER00414"/>
</dbReference>
<dbReference type="Proteomes" id="UP000307440">
    <property type="component" value="Unassembled WGS sequence"/>
</dbReference>
<evidence type="ECO:0000256" key="1">
    <source>
        <dbReference type="ARBA" id="ARBA00023270"/>
    </source>
</evidence>
<dbReference type="Pfam" id="PF00923">
    <property type="entry name" value="TAL_FSA"/>
    <property type="match status" value="1"/>
</dbReference>
<keyword evidence="2" id="KW-0808">Transferase</keyword>
<dbReference type="SUPFAM" id="SSF51569">
    <property type="entry name" value="Aldolase"/>
    <property type="match status" value="1"/>
</dbReference>
<keyword evidence="2" id="KW-0570">Pentose shunt</keyword>
<accession>A0A5C3KZS4</accession>
<dbReference type="OrthoDB" id="2015515at2759"/>
<name>A0A5C3KZS4_COPMA</name>
<sequence length="388" mass="42253">MCAAPESRLPPTVRSTSGSQSFFLWTRHPTPPSYTSPSASQNTRTSSTKPSNTPSHNRRNSTKMNGQRWRCSSWYAPLATPTRIPLTLVPQLVLVGVQILSIIPGRVSASVDPRVGSSIPATLKQARTIISLFEEHSIPRSRVLIKVPGTPEGITAAHILEHPTDGSEPIHTNITLIFGRAQALACAQAGLSVISPFVGRVKDWWDAQGQEQPGTAHPGLVLVSSVQRGFAHYGYKGRTEVMAAGFRKPEEVLVMAAGLGRPDEVGEVTLDSKKGWKRGTFEAADLVTVPPELLEGLRSWVFSTKATSTKPRSREVEVDEDTEPIYFVRPSTYSDDASPSTTSLYDSALRSTDRIVLDKVAEGLSKFSADAEKLEGLVRKKLLFALSR</sequence>
<feature type="compositionally biased region" description="Polar residues" evidence="3">
    <location>
        <begin position="13"/>
        <end position="23"/>
    </location>
</feature>
<comment type="pathway">
    <text evidence="2">Carbohydrate degradation; pentose phosphate pathway; D-glyceraldehyde 3-phosphate and beta-D-fructose 6-phosphate from D-ribose 5-phosphate and D-xylulose 5-phosphate (non-oxidative stage): step 2/3.</text>
</comment>
<dbReference type="EMBL" id="ML210268">
    <property type="protein sequence ID" value="TFK21448.1"/>
    <property type="molecule type" value="Genomic_DNA"/>
</dbReference>
<comment type="catalytic activity">
    <reaction evidence="2">
        <text>D-sedoheptulose 7-phosphate + D-glyceraldehyde 3-phosphate = D-erythrose 4-phosphate + beta-D-fructose 6-phosphate</text>
        <dbReference type="Rhea" id="RHEA:17053"/>
        <dbReference type="ChEBI" id="CHEBI:16897"/>
        <dbReference type="ChEBI" id="CHEBI:57483"/>
        <dbReference type="ChEBI" id="CHEBI:57634"/>
        <dbReference type="ChEBI" id="CHEBI:59776"/>
        <dbReference type="EC" id="2.2.1.2"/>
    </reaction>
</comment>
<organism evidence="4 5">
    <name type="scientific">Coprinopsis marcescibilis</name>
    <name type="common">Agaric fungus</name>
    <name type="synonym">Psathyrella marcescibilis</name>
    <dbReference type="NCBI Taxonomy" id="230819"/>
    <lineage>
        <taxon>Eukaryota</taxon>
        <taxon>Fungi</taxon>
        <taxon>Dikarya</taxon>
        <taxon>Basidiomycota</taxon>
        <taxon>Agaricomycotina</taxon>
        <taxon>Agaricomycetes</taxon>
        <taxon>Agaricomycetidae</taxon>
        <taxon>Agaricales</taxon>
        <taxon>Agaricineae</taxon>
        <taxon>Psathyrellaceae</taxon>
        <taxon>Coprinopsis</taxon>
    </lineage>
</organism>
<gene>
    <name evidence="4" type="ORF">FA15DRAFT_672566</name>
</gene>
<protein>
    <recommendedName>
        <fullName evidence="2">Transaldolase</fullName>
        <ecNumber evidence="2">2.2.1.2</ecNumber>
    </recommendedName>
</protein>
<evidence type="ECO:0000313" key="4">
    <source>
        <dbReference type="EMBL" id="TFK21448.1"/>
    </source>
</evidence>